<dbReference type="WBParaSite" id="Pan_g18803.t1">
    <property type="protein sequence ID" value="Pan_g18803.t1"/>
    <property type="gene ID" value="Pan_g18803"/>
</dbReference>
<evidence type="ECO:0000313" key="6">
    <source>
        <dbReference type="WBParaSite" id="Pan_g18803.t1"/>
    </source>
</evidence>
<dbReference type="PROSITE" id="PS00022">
    <property type="entry name" value="EGF_1"/>
    <property type="match status" value="1"/>
</dbReference>
<feature type="domain" description="EGF-like" evidence="4">
    <location>
        <begin position="74"/>
        <end position="112"/>
    </location>
</feature>
<keyword evidence="1" id="KW-1015">Disulfide bond</keyword>
<keyword evidence="3" id="KW-1133">Transmembrane helix</keyword>
<dbReference type="AlphaFoldDB" id="A0A7E4VAY5"/>
<dbReference type="InterPro" id="IPR000742">
    <property type="entry name" value="EGF"/>
</dbReference>
<feature type="transmembrane region" description="Helical" evidence="3">
    <location>
        <begin position="146"/>
        <end position="170"/>
    </location>
</feature>
<evidence type="ECO:0000259" key="4">
    <source>
        <dbReference type="PROSITE" id="PS50026"/>
    </source>
</evidence>
<evidence type="ECO:0000256" key="2">
    <source>
        <dbReference type="SAM" id="MobiDB-lite"/>
    </source>
</evidence>
<dbReference type="Proteomes" id="UP000492821">
    <property type="component" value="Unassembled WGS sequence"/>
</dbReference>
<name>A0A7E4VAY5_PANRE</name>
<feature type="compositionally biased region" description="Low complexity" evidence="2">
    <location>
        <begin position="181"/>
        <end position="198"/>
    </location>
</feature>
<keyword evidence="3" id="KW-0812">Transmembrane</keyword>
<keyword evidence="1" id="KW-0245">EGF-like domain</keyword>
<sequence>MTPVARACAVYCPKPPMQSRRVAFSSIDFPKMRLCPIFLLIISVFADEYIIYSKIDHLNASDILQHADCPPLFYGQNCQIPHCFPEHGHLARIGLDDYYCNCTRGAFGKHCEKLICLDGKMSNSTFKCECPYYAWGTHCHITILKIAVTLLVIAGLLLLAAAASLGIIYFHDERQKKKSQARSTNRNQQNRNRRNQSQLHPGPEVLIALDILST</sequence>
<accession>A0A7E4VAY5</accession>
<dbReference type="PROSITE" id="PS50026">
    <property type="entry name" value="EGF_3"/>
    <property type="match status" value="1"/>
</dbReference>
<evidence type="ECO:0000256" key="3">
    <source>
        <dbReference type="SAM" id="Phobius"/>
    </source>
</evidence>
<reference evidence="6" key="2">
    <citation type="submission" date="2020-10" db="UniProtKB">
        <authorList>
            <consortium name="WormBaseParasite"/>
        </authorList>
    </citation>
    <scope>IDENTIFICATION</scope>
</reference>
<evidence type="ECO:0000256" key="1">
    <source>
        <dbReference type="PROSITE-ProRule" id="PRU00076"/>
    </source>
</evidence>
<dbReference type="Gene3D" id="2.10.25.10">
    <property type="entry name" value="Laminin"/>
    <property type="match status" value="1"/>
</dbReference>
<comment type="caution">
    <text evidence="1">Lacks conserved residue(s) required for the propagation of feature annotation.</text>
</comment>
<feature type="disulfide bond" evidence="1">
    <location>
        <begin position="102"/>
        <end position="111"/>
    </location>
</feature>
<evidence type="ECO:0000313" key="5">
    <source>
        <dbReference type="Proteomes" id="UP000492821"/>
    </source>
</evidence>
<reference evidence="5" key="1">
    <citation type="journal article" date="2013" name="Genetics">
        <title>The draft genome and transcriptome of Panagrellus redivivus are shaped by the harsh demands of a free-living lifestyle.</title>
        <authorList>
            <person name="Srinivasan J."/>
            <person name="Dillman A.R."/>
            <person name="Macchietto M.G."/>
            <person name="Heikkinen L."/>
            <person name="Lakso M."/>
            <person name="Fracchia K.M."/>
            <person name="Antoshechkin I."/>
            <person name="Mortazavi A."/>
            <person name="Wong G."/>
            <person name="Sternberg P.W."/>
        </authorList>
    </citation>
    <scope>NUCLEOTIDE SEQUENCE [LARGE SCALE GENOMIC DNA]</scope>
    <source>
        <strain evidence="5">MT8872</strain>
    </source>
</reference>
<protein>
    <submittedName>
        <fullName evidence="6">EGF-like domain-containing protein</fullName>
    </submittedName>
</protein>
<keyword evidence="3" id="KW-0472">Membrane</keyword>
<organism evidence="5 6">
    <name type="scientific">Panagrellus redivivus</name>
    <name type="common">Microworm</name>
    <dbReference type="NCBI Taxonomy" id="6233"/>
    <lineage>
        <taxon>Eukaryota</taxon>
        <taxon>Metazoa</taxon>
        <taxon>Ecdysozoa</taxon>
        <taxon>Nematoda</taxon>
        <taxon>Chromadorea</taxon>
        <taxon>Rhabditida</taxon>
        <taxon>Tylenchina</taxon>
        <taxon>Panagrolaimomorpha</taxon>
        <taxon>Panagrolaimoidea</taxon>
        <taxon>Panagrolaimidae</taxon>
        <taxon>Panagrellus</taxon>
    </lineage>
</organism>
<keyword evidence="5" id="KW-1185">Reference proteome</keyword>
<feature type="disulfide bond" evidence="1">
    <location>
        <begin position="83"/>
        <end position="100"/>
    </location>
</feature>
<proteinExistence type="predicted"/>
<feature type="region of interest" description="Disordered" evidence="2">
    <location>
        <begin position="178"/>
        <end position="198"/>
    </location>
</feature>